<comment type="caution">
    <text evidence="2">The sequence shown here is derived from an EMBL/GenBank/DDBJ whole genome shotgun (WGS) entry which is preliminary data.</text>
</comment>
<feature type="chain" id="PRO_5045707234" description="Secreted protein" evidence="1">
    <location>
        <begin position="37"/>
        <end position="180"/>
    </location>
</feature>
<dbReference type="Proteomes" id="UP001500034">
    <property type="component" value="Unassembled WGS sequence"/>
</dbReference>
<dbReference type="EMBL" id="BAABCQ010000155">
    <property type="protein sequence ID" value="GAA4003245.1"/>
    <property type="molecule type" value="Genomic_DNA"/>
</dbReference>
<name>A0ABP7RWR7_9ACTN</name>
<keyword evidence="1" id="KW-0732">Signal</keyword>
<reference evidence="3" key="1">
    <citation type="journal article" date="2019" name="Int. J. Syst. Evol. Microbiol.">
        <title>The Global Catalogue of Microorganisms (GCM) 10K type strain sequencing project: providing services to taxonomists for standard genome sequencing and annotation.</title>
        <authorList>
            <consortium name="The Broad Institute Genomics Platform"/>
            <consortium name="The Broad Institute Genome Sequencing Center for Infectious Disease"/>
            <person name="Wu L."/>
            <person name="Ma J."/>
        </authorList>
    </citation>
    <scope>NUCLEOTIDE SEQUENCE [LARGE SCALE GENOMIC DNA]</scope>
    <source>
        <strain evidence="3">JCM 17027</strain>
    </source>
</reference>
<evidence type="ECO:0000256" key="1">
    <source>
        <dbReference type="SAM" id="SignalP"/>
    </source>
</evidence>
<proteinExistence type="predicted"/>
<dbReference type="RefSeq" id="WP_345596263.1">
    <property type="nucleotide sequence ID" value="NZ_BAABCQ010000155.1"/>
</dbReference>
<evidence type="ECO:0000313" key="2">
    <source>
        <dbReference type="EMBL" id="GAA4003245.1"/>
    </source>
</evidence>
<organism evidence="2 3">
    <name type="scientific">Streptomyces marokkonensis</name>
    <dbReference type="NCBI Taxonomy" id="324855"/>
    <lineage>
        <taxon>Bacteria</taxon>
        <taxon>Bacillati</taxon>
        <taxon>Actinomycetota</taxon>
        <taxon>Actinomycetes</taxon>
        <taxon>Kitasatosporales</taxon>
        <taxon>Streptomycetaceae</taxon>
        <taxon>Streptomyces</taxon>
    </lineage>
</organism>
<gene>
    <name evidence="2" type="ORF">GCM10022384_57400</name>
</gene>
<keyword evidence="3" id="KW-1185">Reference proteome</keyword>
<evidence type="ECO:0008006" key="4">
    <source>
        <dbReference type="Google" id="ProtNLM"/>
    </source>
</evidence>
<sequence>MRTSIGKRFTGPVTGPVTGALLAAGVLFATAAPAQAYDPDPGVSTYYRGTSGCPCSGGSLTDPFDGTYFAHDAGGTAVKMELNDAGRFVGKVEFHPSGEKLWIYDTKNDGDTFYVAVGYSSGGSYHDLGTFSAPGTSETVDLTVKDLSIPDGAYVDITVYDGAGRADHIAAARGTGGAVA</sequence>
<accession>A0ABP7RWR7</accession>
<feature type="signal peptide" evidence="1">
    <location>
        <begin position="1"/>
        <end position="36"/>
    </location>
</feature>
<evidence type="ECO:0000313" key="3">
    <source>
        <dbReference type="Proteomes" id="UP001500034"/>
    </source>
</evidence>
<protein>
    <recommendedName>
        <fullName evidence="4">Secreted protein</fullName>
    </recommendedName>
</protein>